<evidence type="ECO:0000313" key="2">
    <source>
        <dbReference type="EMBL" id="WDD98328.1"/>
    </source>
</evidence>
<sequence>MSFMKSLLLAIIATLFLTYVFGAGVIDWFNVDVYMDNELLEPVQAVSFAALFVVVLVIAALAIVLSVFGSIIFIILLIFGGGLMLMLGMFWPIILIACAIWLVSRGGRQPAY</sequence>
<dbReference type="KEGG" id="tact:SG35_024145"/>
<evidence type="ECO:0000313" key="3">
    <source>
        <dbReference type="Proteomes" id="UP000032568"/>
    </source>
</evidence>
<reference evidence="2 3" key="1">
    <citation type="journal article" date="2015" name="Genome Announc.">
        <title>Draft Genome Sequences of Marine Isolates of Thalassomonas viridans and Thalassomonas actiniarum.</title>
        <authorList>
            <person name="Olonade I."/>
            <person name="van Zyl L.J."/>
            <person name="Trindade M."/>
        </authorList>
    </citation>
    <scope>NUCLEOTIDE SEQUENCE [LARGE SCALE GENOMIC DNA]</scope>
    <source>
        <strain evidence="2 3">A5K-106</strain>
    </source>
</reference>
<keyword evidence="1" id="KW-0472">Membrane</keyword>
<dbReference type="EMBL" id="CP059735">
    <property type="protein sequence ID" value="WDD98328.1"/>
    <property type="molecule type" value="Genomic_DNA"/>
</dbReference>
<accession>A0AAE9YQD3</accession>
<keyword evidence="1" id="KW-0812">Transmembrane</keyword>
<keyword evidence="1" id="KW-1133">Transmembrane helix</keyword>
<dbReference type="RefSeq" id="WP_044831353.1">
    <property type="nucleotide sequence ID" value="NZ_CP059735.1"/>
</dbReference>
<gene>
    <name evidence="2" type="ORF">SG35_024145</name>
</gene>
<protein>
    <submittedName>
        <fullName evidence="2">Uncharacterized protein</fullName>
    </submittedName>
</protein>
<reference evidence="2 3" key="2">
    <citation type="journal article" date="2022" name="Mar. Drugs">
        <title>Bioassay-Guided Fractionation Leads to the Detection of Cholic Acid Generated by the Rare Thalassomonas sp.</title>
        <authorList>
            <person name="Pheiffer F."/>
            <person name="Schneider Y.K."/>
            <person name="Hansen E.H."/>
            <person name="Andersen J.H."/>
            <person name="Isaksson J."/>
            <person name="Busche T."/>
            <person name="R C."/>
            <person name="Kalinowski J."/>
            <person name="Zyl L.V."/>
            <person name="Trindade M."/>
        </authorList>
    </citation>
    <scope>NUCLEOTIDE SEQUENCE [LARGE SCALE GENOMIC DNA]</scope>
    <source>
        <strain evidence="2 3">A5K-106</strain>
    </source>
</reference>
<name>A0AAE9YQD3_9GAMM</name>
<feature type="transmembrane region" description="Helical" evidence="1">
    <location>
        <begin position="46"/>
        <end position="76"/>
    </location>
</feature>
<feature type="transmembrane region" description="Helical" evidence="1">
    <location>
        <begin position="83"/>
        <end position="103"/>
    </location>
</feature>
<dbReference type="AlphaFoldDB" id="A0AAE9YQD3"/>
<dbReference type="Proteomes" id="UP000032568">
    <property type="component" value="Chromosome"/>
</dbReference>
<keyword evidence="3" id="KW-1185">Reference proteome</keyword>
<proteinExistence type="predicted"/>
<evidence type="ECO:0000256" key="1">
    <source>
        <dbReference type="SAM" id="Phobius"/>
    </source>
</evidence>
<organism evidence="2 3">
    <name type="scientific">Thalassomonas actiniarum</name>
    <dbReference type="NCBI Taxonomy" id="485447"/>
    <lineage>
        <taxon>Bacteria</taxon>
        <taxon>Pseudomonadati</taxon>
        <taxon>Pseudomonadota</taxon>
        <taxon>Gammaproteobacteria</taxon>
        <taxon>Alteromonadales</taxon>
        <taxon>Colwelliaceae</taxon>
        <taxon>Thalassomonas</taxon>
    </lineage>
</organism>